<keyword evidence="4" id="KW-1185">Reference proteome</keyword>
<organism evidence="3 4">
    <name type="scientific">Luteibacter yeojuensis</name>
    <dbReference type="NCBI Taxonomy" id="345309"/>
    <lineage>
        <taxon>Bacteria</taxon>
        <taxon>Pseudomonadati</taxon>
        <taxon>Pseudomonadota</taxon>
        <taxon>Gammaproteobacteria</taxon>
        <taxon>Lysobacterales</taxon>
        <taxon>Rhodanobacteraceae</taxon>
        <taxon>Luteibacter</taxon>
    </lineage>
</organism>
<dbReference type="Pfam" id="PF13202">
    <property type="entry name" value="EF-hand_5"/>
    <property type="match status" value="3"/>
</dbReference>
<dbReference type="Gene3D" id="1.10.238.10">
    <property type="entry name" value="EF-hand"/>
    <property type="match status" value="1"/>
</dbReference>
<dbReference type="Proteomes" id="UP000033651">
    <property type="component" value="Unassembled WGS sequence"/>
</dbReference>
<dbReference type="InterPro" id="IPR011992">
    <property type="entry name" value="EF-hand-dom_pair"/>
</dbReference>
<feature type="domain" description="EF-hand" evidence="2">
    <location>
        <begin position="85"/>
        <end position="115"/>
    </location>
</feature>
<evidence type="ECO:0000256" key="1">
    <source>
        <dbReference type="SAM" id="SignalP"/>
    </source>
</evidence>
<reference evidence="3 4" key="1">
    <citation type="submission" date="2015-03" db="EMBL/GenBank/DDBJ databases">
        <title>Draft genome sequence of Luteibacter yeojuensis strain SU11.</title>
        <authorList>
            <person name="Sulaiman J."/>
            <person name="Priya K."/>
            <person name="Chan K.-G."/>
        </authorList>
    </citation>
    <scope>NUCLEOTIDE SEQUENCE [LARGE SCALE GENOMIC DNA]</scope>
    <source>
        <strain evidence="3 4">SU11</strain>
    </source>
</reference>
<dbReference type="PROSITE" id="PS50222">
    <property type="entry name" value="EF_HAND_2"/>
    <property type="match status" value="2"/>
</dbReference>
<dbReference type="AlphaFoldDB" id="A0A0F3KYQ2"/>
<name>A0A0F3KYQ2_9GAMM</name>
<keyword evidence="1" id="KW-0732">Signal</keyword>
<dbReference type="GO" id="GO:0005509">
    <property type="term" value="F:calcium ion binding"/>
    <property type="evidence" value="ECO:0007669"/>
    <property type="project" value="InterPro"/>
</dbReference>
<evidence type="ECO:0000313" key="4">
    <source>
        <dbReference type="Proteomes" id="UP000033651"/>
    </source>
</evidence>
<comment type="caution">
    <text evidence="3">The sequence shown here is derived from an EMBL/GenBank/DDBJ whole genome shotgun (WGS) entry which is preliminary data.</text>
</comment>
<feature type="signal peptide" evidence="1">
    <location>
        <begin position="1"/>
        <end position="21"/>
    </location>
</feature>
<feature type="domain" description="EF-hand" evidence="2">
    <location>
        <begin position="29"/>
        <end position="58"/>
    </location>
</feature>
<protein>
    <recommendedName>
        <fullName evidence="2">EF-hand domain-containing protein</fullName>
    </recommendedName>
</protein>
<proteinExistence type="predicted"/>
<dbReference type="PATRIC" id="fig|345309.4.peg.4006"/>
<dbReference type="RefSeq" id="WP_045828389.1">
    <property type="nucleotide sequence ID" value="NZ_JZRB01000008.1"/>
</dbReference>
<dbReference type="SUPFAM" id="SSF47473">
    <property type="entry name" value="EF-hand"/>
    <property type="match status" value="1"/>
</dbReference>
<dbReference type="InterPro" id="IPR002048">
    <property type="entry name" value="EF_hand_dom"/>
</dbReference>
<gene>
    <name evidence="3" type="ORF">VI08_04640</name>
</gene>
<feature type="chain" id="PRO_5002463634" description="EF-hand domain-containing protein" evidence="1">
    <location>
        <begin position="22"/>
        <end position="115"/>
    </location>
</feature>
<evidence type="ECO:0000313" key="3">
    <source>
        <dbReference type="EMBL" id="KJV36415.1"/>
    </source>
</evidence>
<dbReference type="PROSITE" id="PS00018">
    <property type="entry name" value="EF_HAND_1"/>
    <property type="match status" value="2"/>
</dbReference>
<dbReference type="EMBL" id="JZRB01000008">
    <property type="protein sequence ID" value="KJV36415.1"/>
    <property type="molecule type" value="Genomic_DNA"/>
</dbReference>
<dbReference type="InterPro" id="IPR018247">
    <property type="entry name" value="EF_Hand_1_Ca_BS"/>
</dbReference>
<sequence>MNRGTRAAFAGLCLATTAAMAQGLPGTPKEYLQRMDGNGDGKVDEAEYVRYMSQGFMRMDINGDGVIDANDGPMRPGARPIRLDAFQRSLIQQFHKLDKNKDGYLSAKELAQPPQ</sequence>
<dbReference type="OrthoDB" id="5703633at2"/>
<accession>A0A0F3KYQ2</accession>
<evidence type="ECO:0000259" key="2">
    <source>
        <dbReference type="PROSITE" id="PS50222"/>
    </source>
</evidence>